<dbReference type="PANTHER" id="PTHR30006:SF2">
    <property type="entry name" value="ABC TRANSPORTER SUBSTRATE-BINDING PROTEIN"/>
    <property type="match status" value="1"/>
</dbReference>
<evidence type="ECO:0000256" key="1">
    <source>
        <dbReference type="ARBA" id="ARBA00022729"/>
    </source>
</evidence>
<dbReference type="GO" id="GO:0015888">
    <property type="term" value="P:thiamine transport"/>
    <property type="evidence" value="ECO:0007669"/>
    <property type="project" value="InterPro"/>
</dbReference>
<reference evidence="2" key="1">
    <citation type="submission" date="2022-01" db="EMBL/GenBank/DDBJ databases">
        <title>Antribacter sp. nov., isolated from Guizhou of China.</title>
        <authorList>
            <person name="Chengliang C."/>
            <person name="Ya Z."/>
        </authorList>
    </citation>
    <scope>NUCLEOTIDE SEQUENCE</scope>
    <source>
        <strain evidence="2">KLBMP 9083</strain>
    </source>
</reference>
<dbReference type="GO" id="GO:0030976">
    <property type="term" value="F:thiamine pyrophosphate binding"/>
    <property type="evidence" value="ECO:0007669"/>
    <property type="project" value="TreeGrafter"/>
</dbReference>
<dbReference type="SUPFAM" id="SSF53850">
    <property type="entry name" value="Periplasmic binding protein-like II"/>
    <property type="match status" value="1"/>
</dbReference>
<sequence length="375" mass="39088">MTTTPAAFEAARRRARASAMRLASRAARPTAAGLALVLTLAACSSGDQGETGTEADASPSGTVTLVTHDSFALSDGLLAAFEEESGLTVETVAAGDAGTLVNQLVLTKDAPLGDVVYGIDNTFASRAIDAGVLQPYTPEGWADRDVPEQLGDGALTPVDLGDVCVNADTAWFESNGLALPVTLEDLAKPEYKDLLVVENPATSSPGLAFLLATIGAFGEDGFEEYWTSLAGNGVKVVDSWEDAYYVDFSGAEGGTRPLVLSYATSPAFTVTEDGSATTTTALLDTCFRQVEYAGVLAGTDDEAGAQALVDFLLSADVQADVPGSMYMYPADNSIELPAEWTQFAPLAPAPFTVDPADVSANRDEWIDRWTAATIG</sequence>
<dbReference type="CDD" id="cd13545">
    <property type="entry name" value="PBP2_TbpA"/>
    <property type="match status" value="1"/>
</dbReference>
<evidence type="ECO:0000313" key="3">
    <source>
        <dbReference type="Proteomes" id="UP001165405"/>
    </source>
</evidence>
<dbReference type="AlphaFoldDB" id="A0AA41QJX8"/>
<dbReference type="EMBL" id="JAKGSG010000065">
    <property type="protein sequence ID" value="MCF4123627.1"/>
    <property type="molecule type" value="Genomic_DNA"/>
</dbReference>
<dbReference type="NCBIfam" id="TIGR01254">
    <property type="entry name" value="sfuA"/>
    <property type="match status" value="1"/>
</dbReference>
<dbReference type="GO" id="GO:0030288">
    <property type="term" value="C:outer membrane-bounded periplasmic space"/>
    <property type="evidence" value="ECO:0007669"/>
    <property type="project" value="TreeGrafter"/>
</dbReference>
<dbReference type="GO" id="GO:0030975">
    <property type="term" value="F:thiamine binding"/>
    <property type="evidence" value="ECO:0007669"/>
    <property type="project" value="InterPro"/>
</dbReference>
<gene>
    <name evidence="2" type="ORF">L1785_21935</name>
</gene>
<keyword evidence="1" id="KW-0732">Signal</keyword>
<proteinExistence type="predicted"/>
<name>A0AA41QJX8_9MICO</name>
<accession>A0AA41QJX8</accession>
<comment type="caution">
    <text evidence="2">The sequence shown here is derived from an EMBL/GenBank/DDBJ whole genome shotgun (WGS) entry which is preliminary data.</text>
</comment>
<organism evidence="2 3">
    <name type="scientific">Antribacter soli</name>
    <dbReference type="NCBI Taxonomy" id="2910976"/>
    <lineage>
        <taxon>Bacteria</taxon>
        <taxon>Bacillati</taxon>
        <taxon>Actinomycetota</taxon>
        <taxon>Actinomycetes</taxon>
        <taxon>Micrococcales</taxon>
        <taxon>Promicromonosporaceae</taxon>
        <taxon>Antribacter</taxon>
    </lineage>
</organism>
<dbReference type="RefSeq" id="WP_236091378.1">
    <property type="nucleotide sequence ID" value="NZ_JAKGSG010000065.1"/>
</dbReference>
<dbReference type="Pfam" id="PF13343">
    <property type="entry name" value="SBP_bac_6"/>
    <property type="match status" value="1"/>
</dbReference>
<dbReference type="InterPro" id="IPR005948">
    <property type="entry name" value="ThiB-like"/>
</dbReference>
<dbReference type="PANTHER" id="PTHR30006">
    <property type="entry name" value="THIAMINE-BINDING PERIPLASMIC PROTEIN-RELATED"/>
    <property type="match status" value="1"/>
</dbReference>
<keyword evidence="3" id="KW-1185">Reference proteome</keyword>
<dbReference type="Gene3D" id="3.40.190.10">
    <property type="entry name" value="Periplasmic binding protein-like II"/>
    <property type="match status" value="2"/>
</dbReference>
<dbReference type="Proteomes" id="UP001165405">
    <property type="component" value="Unassembled WGS sequence"/>
</dbReference>
<protein>
    <submittedName>
        <fullName evidence="2">Thiamine ABC transporter substrate-binding protein</fullName>
    </submittedName>
</protein>
<evidence type="ECO:0000313" key="2">
    <source>
        <dbReference type="EMBL" id="MCF4123627.1"/>
    </source>
</evidence>